<evidence type="ECO:0000313" key="2">
    <source>
        <dbReference type="EMBL" id="QRP70413.1"/>
    </source>
</evidence>
<dbReference type="Proteomes" id="UP000617681">
    <property type="component" value="Chromosome"/>
</dbReference>
<proteinExistence type="predicted"/>
<reference evidence="2" key="1">
    <citation type="submission" date="2021-02" db="EMBL/GenBank/DDBJ databases">
        <title>FDA dAtabase for Regulatory Grade micrObial Sequences (FDA-ARGOS): Supporting development and validation of Infectious Disease Dx tests.</title>
        <authorList>
            <person name="Sproer C."/>
            <person name="Gronow S."/>
            <person name="Severitt S."/>
            <person name="Schroder I."/>
            <person name="Tallon L."/>
            <person name="Sadzewicz L."/>
            <person name="Zhao X."/>
            <person name="Boylan J."/>
            <person name="Ott S."/>
            <person name="Bowen H."/>
            <person name="Vavikolanu K."/>
            <person name="Mehta A."/>
            <person name="Aluvathingal J."/>
            <person name="Nadendla S."/>
            <person name="Lowell S."/>
            <person name="Myers T."/>
            <person name="Yan Y."/>
            <person name="Sichtig H."/>
        </authorList>
    </citation>
    <scope>NUCLEOTIDE SEQUENCE</scope>
    <source>
        <strain evidence="2">FDAARGOS_1191</strain>
    </source>
</reference>
<evidence type="ECO:0000256" key="1">
    <source>
        <dbReference type="SAM" id="MobiDB-lite"/>
    </source>
</evidence>
<name>A0AAX1L7G1_9CORY</name>
<feature type="region of interest" description="Disordered" evidence="1">
    <location>
        <begin position="165"/>
        <end position="185"/>
    </location>
</feature>
<protein>
    <submittedName>
        <fullName evidence="2">Uncharacterized protein</fullName>
    </submittedName>
</protein>
<sequence length="370" mass="41543">MINPAWLVQSVGLRAVGTEPQSGLRDIEIISSLAEKGISHIEDSVPHHRMMKERFLRSWASEREVVLLKSPNRHGVSAGFSSSCRCVTQSNTTVEEWLASSVLTQARSPMNYREDGAILSVCRLTGSNENHFMSFSGVRDLLPVSTQNLYRPSILEHLRKLPVSNTNKSASRSSESHHLEETPLGGRTSFRMPVFWTDEALQVCQQQALRSTAIWTSALKELPDMASAVVWERMNPRLHVEKELAAELGLKLSFAVTDLDFLRGVIGTPDYSRTGFDRLMNKMTKVPVGNVGRVLNGISGYAVRACQEYQFVIANYPRILMELSGGCLVSEGVIERGRLEETFSSLQNVARESFFIFRNLELELWLKGRR</sequence>
<dbReference type="EMBL" id="CP069534">
    <property type="protein sequence ID" value="QRP70413.1"/>
    <property type="molecule type" value="Genomic_DNA"/>
</dbReference>
<evidence type="ECO:0000313" key="3">
    <source>
        <dbReference type="Proteomes" id="UP000617681"/>
    </source>
</evidence>
<organism evidence="2 3">
    <name type="scientific">Corynebacterium glucuronolyticum</name>
    <dbReference type="NCBI Taxonomy" id="39791"/>
    <lineage>
        <taxon>Bacteria</taxon>
        <taxon>Bacillati</taxon>
        <taxon>Actinomycetota</taxon>
        <taxon>Actinomycetes</taxon>
        <taxon>Mycobacteriales</taxon>
        <taxon>Corynebacteriaceae</taxon>
        <taxon>Corynebacterium</taxon>
    </lineage>
</organism>
<dbReference type="AlphaFoldDB" id="A0AAX1L7G1"/>
<accession>A0AAX1L7G1</accession>
<gene>
    <name evidence="2" type="ORF">I6J21_11775</name>
</gene>
<dbReference type="RefSeq" id="WP_155806273.1">
    <property type="nucleotide sequence ID" value="NZ_CP068162.1"/>
</dbReference>